<feature type="domain" description="DJ-1/PfpI" evidence="1">
    <location>
        <begin position="37"/>
        <end position="188"/>
    </location>
</feature>
<protein>
    <submittedName>
        <fullName evidence="2">DJ-1/PfpI family protein</fullName>
    </submittedName>
</protein>
<sequence>MGILHFRKNFYSTTFDLPAPSLQGIEPPVYDPQKPTVAVLMGNVTTEDFDFLIPYDLFSRTDAFNVYAVAPDKNIKPLTGGLDVVPHFTMAEIDAKLGKSPDIIVVPQMIRTDEEGYKPIREYMQQHADTTIISICGGAENLADSGLLKGKSANTHWQGVATAKSSFPDTTWRDDLRYIDNGNIIVTGGQMAGIDGVLHLIEKKLGEAAALKVAQEIHYPTYSFVTNPKVDPFKVDVRLSTYYLNNAFQWNKTDLGVLLYNGMDEMELSTIFDTYADTGTTRVLTLAASENPIVTKHHLNLISRHTFAKAPNLDRLIVPGTDAKTLAASDVAQWKQKGTGLQPLYIHADQPDRFVFEAPLEDLAKQEDVLTAKHAVKRLEYRANHVTLEGPALPYETYGELLLLTVLVLMATIAVDRRFLLKKAPATTSSPTRRY</sequence>
<dbReference type="EMBL" id="JAEQNB010000002">
    <property type="protein sequence ID" value="MBL0386906.1"/>
    <property type="molecule type" value="Genomic_DNA"/>
</dbReference>
<dbReference type="InterPro" id="IPR002818">
    <property type="entry name" value="DJ-1/PfpI"/>
</dbReference>
<dbReference type="PANTHER" id="PTHR43130:SF3">
    <property type="entry name" value="HTH-TYPE TRANSCRIPTIONAL REGULATOR RV1931C"/>
    <property type="match status" value="1"/>
</dbReference>
<name>A0ABS1J9G7_9BACL</name>
<dbReference type="Pfam" id="PF01965">
    <property type="entry name" value="DJ-1_PfpI"/>
    <property type="match status" value="1"/>
</dbReference>
<dbReference type="InterPro" id="IPR052158">
    <property type="entry name" value="INH-QAR"/>
</dbReference>
<evidence type="ECO:0000259" key="1">
    <source>
        <dbReference type="Pfam" id="PF01965"/>
    </source>
</evidence>
<evidence type="ECO:0000313" key="3">
    <source>
        <dbReference type="Proteomes" id="UP000602284"/>
    </source>
</evidence>
<comment type="caution">
    <text evidence="2">The sequence shown here is derived from an EMBL/GenBank/DDBJ whole genome shotgun (WGS) entry which is preliminary data.</text>
</comment>
<evidence type="ECO:0000313" key="2">
    <source>
        <dbReference type="EMBL" id="MBL0386906.1"/>
    </source>
</evidence>
<accession>A0ABS1J9G7</accession>
<organism evidence="2 3">
    <name type="scientific">Tumebacillus amylolyticus</name>
    <dbReference type="NCBI Taxonomy" id="2801339"/>
    <lineage>
        <taxon>Bacteria</taxon>
        <taxon>Bacillati</taxon>
        <taxon>Bacillota</taxon>
        <taxon>Bacilli</taxon>
        <taxon>Bacillales</taxon>
        <taxon>Alicyclobacillaceae</taxon>
        <taxon>Tumebacillus</taxon>
    </lineage>
</organism>
<keyword evidence="3" id="KW-1185">Reference proteome</keyword>
<dbReference type="Proteomes" id="UP000602284">
    <property type="component" value="Unassembled WGS sequence"/>
</dbReference>
<reference evidence="2 3" key="1">
    <citation type="submission" date="2021-01" db="EMBL/GenBank/DDBJ databases">
        <title>Tumebacillus sp. strain ITR2 16S ribosomal RNA gene Genome sequencing and assembly.</title>
        <authorList>
            <person name="Kang M."/>
        </authorList>
    </citation>
    <scope>NUCLEOTIDE SEQUENCE [LARGE SCALE GENOMIC DNA]</scope>
    <source>
        <strain evidence="2 3">ITR2</strain>
    </source>
</reference>
<gene>
    <name evidence="2" type="ORF">JJB07_09595</name>
</gene>
<dbReference type="SUPFAM" id="SSF52317">
    <property type="entry name" value="Class I glutamine amidotransferase-like"/>
    <property type="match status" value="2"/>
</dbReference>
<dbReference type="InterPro" id="IPR029062">
    <property type="entry name" value="Class_I_gatase-like"/>
</dbReference>
<dbReference type="Gene3D" id="3.40.50.880">
    <property type="match status" value="2"/>
</dbReference>
<proteinExistence type="predicted"/>
<dbReference type="PANTHER" id="PTHR43130">
    <property type="entry name" value="ARAC-FAMILY TRANSCRIPTIONAL REGULATOR"/>
    <property type="match status" value="1"/>
</dbReference>